<keyword evidence="3" id="KW-1185">Reference proteome</keyword>
<reference evidence="2 3" key="2">
    <citation type="submission" date="2011-10" db="EMBL/GenBank/DDBJ databases">
        <title>Draft genome sequence of Candidatus Burkholderia kirkii.</title>
        <authorList>
            <person name="Carlier A.L."/>
            <person name="Eberl L."/>
        </authorList>
    </citation>
    <scope>NUCLEOTIDE SEQUENCE [LARGE SCALE GENOMIC DNA]</scope>
    <source>
        <strain evidence="2 3">UZHbot1</strain>
    </source>
</reference>
<dbReference type="Proteomes" id="UP000003511">
    <property type="component" value="Unassembled WGS sequence"/>
</dbReference>
<comment type="caution">
    <text evidence="2">The sequence shown here is derived from an EMBL/GenBank/DDBJ whole genome shotgun (WGS) entry which is preliminary data.</text>
</comment>
<evidence type="ECO:0000313" key="2">
    <source>
        <dbReference type="EMBL" id="CCD41171.1"/>
    </source>
</evidence>
<evidence type="ECO:0000256" key="1">
    <source>
        <dbReference type="SAM" id="Phobius"/>
    </source>
</evidence>
<protein>
    <submittedName>
        <fullName evidence="2">WGS project CAFE00000000 data, contig bkir_c9</fullName>
    </submittedName>
</protein>
<keyword evidence="1" id="KW-1133">Transmembrane helix</keyword>
<feature type="transmembrane region" description="Helical" evidence="1">
    <location>
        <begin position="111"/>
        <end position="133"/>
    </location>
</feature>
<evidence type="ECO:0000313" key="3">
    <source>
        <dbReference type="Proteomes" id="UP000003511"/>
    </source>
</evidence>
<feature type="transmembrane region" description="Helical" evidence="1">
    <location>
        <begin position="62"/>
        <end position="80"/>
    </location>
</feature>
<dbReference type="BioCyc" id="CBUR1055526:G10QW-400-MONOMER"/>
<proteinExistence type="predicted"/>
<keyword evidence="1" id="KW-0812">Transmembrane</keyword>
<dbReference type="AlphaFoldDB" id="U3UB54"/>
<dbReference type="HOGENOM" id="CLU_1472628_0_0_4"/>
<name>U3UB54_9BURK</name>
<gene>
    <name evidence="2" type="ORF">BKIR_c9_5463</name>
</gene>
<reference evidence="2 3" key="1">
    <citation type="submission" date="2011-09" db="EMBL/GenBank/DDBJ databases">
        <authorList>
            <person name="Carlier A."/>
        </authorList>
    </citation>
    <scope>NUCLEOTIDE SEQUENCE [LARGE SCALE GENOMIC DNA]</scope>
    <source>
        <strain evidence="2 3">UZHbot1</strain>
    </source>
</reference>
<feature type="transmembrane region" description="Helical" evidence="1">
    <location>
        <begin position="87"/>
        <end position="105"/>
    </location>
</feature>
<dbReference type="EMBL" id="CAFE01000277">
    <property type="protein sequence ID" value="CCD41171.1"/>
    <property type="molecule type" value="Genomic_DNA"/>
</dbReference>
<sequence length="183" mass="19798">MSTIRAFDEELNEVPAARPAFAPEQRSSALACLGAAYALSWIEFALMLAIGLPGDTSSHPVAASIVSRMLVGVLYGYVAWRLQWTRWLTVALGLLSVVLVAPTIAMQWQVFPAGAFVCGAALVCKLAASLYLLSPIPRVVPSAKHSNSDRRELCMEHGASIAYPRRFMTPGGTRCNEFETTIV</sequence>
<accession>U3UB54</accession>
<feature type="transmembrane region" description="Helical" evidence="1">
    <location>
        <begin position="28"/>
        <end position="50"/>
    </location>
</feature>
<keyword evidence="1" id="KW-0472">Membrane</keyword>
<organism evidence="2 3">
    <name type="scientific">Candidatus Paraburkholderia kirkii UZHbot1</name>
    <dbReference type="NCBI Taxonomy" id="1055526"/>
    <lineage>
        <taxon>Bacteria</taxon>
        <taxon>Pseudomonadati</taxon>
        <taxon>Pseudomonadota</taxon>
        <taxon>Betaproteobacteria</taxon>
        <taxon>Burkholderiales</taxon>
        <taxon>Burkholderiaceae</taxon>
        <taxon>Paraburkholderia</taxon>
    </lineage>
</organism>